<dbReference type="Proteomes" id="UP000678393">
    <property type="component" value="Unassembled WGS sequence"/>
</dbReference>
<dbReference type="GO" id="GO:0005975">
    <property type="term" value="P:carbohydrate metabolic process"/>
    <property type="evidence" value="ECO:0007669"/>
    <property type="project" value="InterPro"/>
</dbReference>
<dbReference type="Gene3D" id="2.60.40.290">
    <property type="match status" value="1"/>
</dbReference>
<dbReference type="InterPro" id="IPR015883">
    <property type="entry name" value="Glyco_hydro_20_cat"/>
</dbReference>
<dbReference type="Gene3D" id="3.30.379.10">
    <property type="entry name" value="Chitobiase/beta-hexosaminidase domain 2-like"/>
    <property type="match status" value="1"/>
</dbReference>
<evidence type="ECO:0000313" key="11">
    <source>
        <dbReference type="EMBL" id="CAG5119875.1"/>
    </source>
</evidence>
<dbReference type="GO" id="GO:0030203">
    <property type="term" value="P:glycosaminoglycan metabolic process"/>
    <property type="evidence" value="ECO:0007669"/>
    <property type="project" value="TreeGrafter"/>
</dbReference>
<comment type="catalytic activity">
    <reaction evidence="1">
        <text>Hydrolysis of terminal non-reducing N-acetyl-D-hexosamine residues in N-acetyl-beta-D-hexosaminides.</text>
        <dbReference type="EC" id="3.2.1.52"/>
    </reaction>
</comment>
<dbReference type="Pfam" id="PF00728">
    <property type="entry name" value="Glyco_hydro_20"/>
    <property type="match status" value="1"/>
</dbReference>
<dbReference type="PANTHER" id="PTHR22600:SF57">
    <property type="entry name" value="BETA-N-ACETYLHEXOSAMINIDASE"/>
    <property type="match status" value="1"/>
</dbReference>
<dbReference type="SUPFAM" id="SSF81296">
    <property type="entry name" value="E set domains"/>
    <property type="match status" value="1"/>
</dbReference>
<dbReference type="Pfam" id="PF03173">
    <property type="entry name" value="CHB_HEX"/>
    <property type="match status" value="1"/>
</dbReference>
<dbReference type="InterPro" id="IPR017853">
    <property type="entry name" value="GH"/>
</dbReference>
<feature type="signal peptide" evidence="9">
    <location>
        <begin position="1"/>
        <end position="19"/>
    </location>
</feature>
<gene>
    <name evidence="11" type="ORF">CUNI_LOCUS5433</name>
</gene>
<sequence>MVIFWWCVFSLSLLSSICGTLHLHRLCHVSRVLISTVLQVAESYPKSRAKDLFEAEITLINRGLKVFPNSGWSIFFNQVLLNCPRTRSPLHHWNGELYSLEPTDTFSDINPGDVKAIRYYSRCCSVTFTDALPNWPVKIVAYNPSSTVNVLSGGWEIVSDSLFNTSVSALQEKWKLSLTKSLPKHKYIHLINMEVSVESNGRQLAKNEAYELSVSPATESITVKASHAAGAFYAIQSLFSLTDEEGNIPETTITDGPRYRYRGLMIDVARNFHGKETIMKYIDAMAMYKLNKLHFHLTDDEGWRLEIPGLPELTEIGGKRCHNPSETVCLLPFLGSGPHSVAPGSGFYTTEDYRAILRHAAARHVEIIPEIDMPGHSHAAIKAMHARFVKLASSDPVEAARYLLSDLQDVSQYASVQNFKDGAVNPCIQSTYIFISKIMKTLVELHQDISPLKTFHYGGDEVPRAAWIDSPLCKKFDAERLDKSLKQVFAESVSKIAARYNLDLAAWEDGLLKEGTPLPRSTFSQNNIYIYAWNNQWAIQQAKLAYTFANAGYKVVLTPATNTYFDHPYEPDPTERGLIWATRFISTKKVFTITPENIYTIEGTTMSGQHIPECLPQIQDTQCPALEDKNNIEGIQASLFGELLRNEQIMDYMVFPRLLALAERAWHAANWENEPDKIKKQADMDEDWVKFANTLGHRELARLDSRGYLYRIPPPGAIVHTNKVKASVEFPGLQVQISTDEGNTWTHIPPEGISKQAEEKIILRTKAAASDRYSRIVHLDYQGGKPGLSAKSFKKL</sequence>
<dbReference type="EC" id="3.2.1.52" evidence="3"/>
<dbReference type="GO" id="GO:0004563">
    <property type="term" value="F:beta-N-acetylhexosaminidase activity"/>
    <property type="evidence" value="ECO:0007669"/>
    <property type="project" value="UniProtKB-EC"/>
</dbReference>
<evidence type="ECO:0000256" key="4">
    <source>
        <dbReference type="ARBA" id="ARBA00022801"/>
    </source>
</evidence>
<dbReference type="PRINTS" id="PR00738">
    <property type="entry name" value="GLHYDRLASE20"/>
</dbReference>
<protein>
    <recommendedName>
        <fullName evidence="3">beta-N-acetylhexosaminidase</fullName>
        <ecNumber evidence="3">3.2.1.52</ecNumber>
    </recommendedName>
    <alternativeName>
        <fullName evidence="6">Beta-N-acetylhexosaminidase</fullName>
    </alternativeName>
    <alternativeName>
        <fullName evidence="7">N-acetyl-beta-glucosaminidase</fullName>
    </alternativeName>
</protein>
<evidence type="ECO:0000256" key="5">
    <source>
        <dbReference type="ARBA" id="ARBA00023295"/>
    </source>
</evidence>
<evidence type="ECO:0000256" key="3">
    <source>
        <dbReference type="ARBA" id="ARBA00012663"/>
    </source>
</evidence>
<evidence type="ECO:0000256" key="9">
    <source>
        <dbReference type="SAM" id="SignalP"/>
    </source>
</evidence>
<evidence type="ECO:0000256" key="8">
    <source>
        <dbReference type="PIRSR" id="PIRSR625705-1"/>
    </source>
</evidence>
<dbReference type="InterPro" id="IPR014756">
    <property type="entry name" value="Ig_E-set"/>
</dbReference>
<feature type="domain" description="Chitobiase/beta-hexosaminidases N-terminal" evidence="10">
    <location>
        <begin position="35"/>
        <end position="181"/>
    </location>
</feature>
<dbReference type="SUPFAM" id="SSF55545">
    <property type="entry name" value="beta-N-acetylhexosaminidase-like domain"/>
    <property type="match status" value="1"/>
</dbReference>
<comment type="caution">
    <text evidence="11">The sequence shown here is derived from an EMBL/GenBank/DDBJ whole genome shotgun (WGS) entry which is preliminary data.</text>
</comment>
<evidence type="ECO:0000313" key="12">
    <source>
        <dbReference type="Proteomes" id="UP000678393"/>
    </source>
</evidence>
<dbReference type="OrthoDB" id="428480at2759"/>
<proteinExistence type="inferred from homology"/>
<dbReference type="InterPro" id="IPR004867">
    <property type="entry name" value="CHB_C_dom"/>
</dbReference>
<dbReference type="PANTHER" id="PTHR22600">
    <property type="entry name" value="BETA-HEXOSAMINIDASE"/>
    <property type="match status" value="1"/>
</dbReference>
<dbReference type="SMART" id="SM01081">
    <property type="entry name" value="CHB_HEX"/>
    <property type="match status" value="1"/>
</dbReference>
<keyword evidence="9" id="KW-0732">Signal</keyword>
<accession>A0A8S3YW54</accession>
<evidence type="ECO:0000256" key="7">
    <source>
        <dbReference type="ARBA" id="ARBA00033000"/>
    </source>
</evidence>
<dbReference type="InterPro" id="IPR013783">
    <property type="entry name" value="Ig-like_fold"/>
</dbReference>
<dbReference type="InterPro" id="IPR004866">
    <property type="entry name" value="CHB/HEX_N_dom"/>
</dbReference>
<dbReference type="InterPro" id="IPR025705">
    <property type="entry name" value="Beta_hexosaminidase_sua/sub"/>
</dbReference>
<keyword evidence="4" id="KW-0378">Hydrolase</keyword>
<dbReference type="GO" id="GO:0030247">
    <property type="term" value="F:polysaccharide binding"/>
    <property type="evidence" value="ECO:0007669"/>
    <property type="project" value="InterPro"/>
</dbReference>
<dbReference type="SUPFAM" id="SSF51445">
    <property type="entry name" value="(Trans)glycosidases"/>
    <property type="match status" value="1"/>
</dbReference>
<dbReference type="AlphaFoldDB" id="A0A8S3YW54"/>
<keyword evidence="5" id="KW-0326">Glycosidase</keyword>
<feature type="active site" description="Proton donor" evidence="8">
    <location>
        <position position="461"/>
    </location>
</feature>
<dbReference type="Pfam" id="PF03174">
    <property type="entry name" value="CHB_HEX_C"/>
    <property type="match status" value="1"/>
</dbReference>
<dbReference type="InterPro" id="IPR029018">
    <property type="entry name" value="Hex-like_dom2"/>
</dbReference>
<dbReference type="Pfam" id="PF02838">
    <property type="entry name" value="Glyco_hydro_20b"/>
    <property type="match status" value="1"/>
</dbReference>
<name>A0A8S3YW54_9EUPU</name>
<dbReference type="InterPro" id="IPR008965">
    <property type="entry name" value="CBM2/CBM3_carb-bd_dom_sf"/>
</dbReference>
<feature type="chain" id="PRO_5035768220" description="beta-N-acetylhexosaminidase" evidence="9">
    <location>
        <begin position="20"/>
        <end position="796"/>
    </location>
</feature>
<evidence type="ECO:0000259" key="10">
    <source>
        <dbReference type="SMART" id="SM01081"/>
    </source>
</evidence>
<dbReference type="Gene3D" id="3.20.20.80">
    <property type="entry name" value="Glycosidases"/>
    <property type="match status" value="1"/>
</dbReference>
<dbReference type="InterPro" id="IPR012291">
    <property type="entry name" value="CBM2_carb-bd_dom_sf"/>
</dbReference>
<dbReference type="Gene3D" id="2.60.40.10">
    <property type="entry name" value="Immunoglobulins"/>
    <property type="match status" value="1"/>
</dbReference>
<organism evidence="11 12">
    <name type="scientific">Candidula unifasciata</name>
    <dbReference type="NCBI Taxonomy" id="100452"/>
    <lineage>
        <taxon>Eukaryota</taxon>
        <taxon>Metazoa</taxon>
        <taxon>Spiralia</taxon>
        <taxon>Lophotrochozoa</taxon>
        <taxon>Mollusca</taxon>
        <taxon>Gastropoda</taxon>
        <taxon>Heterobranchia</taxon>
        <taxon>Euthyneura</taxon>
        <taxon>Panpulmonata</taxon>
        <taxon>Eupulmonata</taxon>
        <taxon>Stylommatophora</taxon>
        <taxon>Helicina</taxon>
        <taxon>Helicoidea</taxon>
        <taxon>Geomitridae</taxon>
        <taxon>Candidula</taxon>
    </lineage>
</organism>
<dbReference type="InterPro" id="IPR015882">
    <property type="entry name" value="HEX_bac_N"/>
</dbReference>
<evidence type="ECO:0000256" key="6">
    <source>
        <dbReference type="ARBA" id="ARBA00030512"/>
    </source>
</evidence>
<dbReference type="SUPFAM" id="SSF49384">
    <property type="entry name" value="Carbohydrate-binding domain"/>
    <property type="match status" value="1"/>
</dbReference>
<evidence type="ECO:0000256" key="1">
    <source>
        <dbReference type="ARBA" id="ARBA00001231"/>
    </source>
</evidence>
<comment type="similarity">
    <text evidence="2">Belongs to the glycosyl hydrolase 20 family.</text>
</comment>
<keyword evidence="12" id="KW-1185">Reference proteome</keyword>
<reference evidence="11" key="1">
    <citation type="submission" date="2021-04" db="EMBL/GenBank/DDBJ databases">
        <authorList>
            <consortium name="Molecular Ecology Group"/>
        </authorList>
    </citation>
    <scope>NUCLEOTIDE SEQUENCE</scope>
</reference>
<dbReference type="GO" id="GO:0016020">
    <property type="term" value="C:membrane"/>
    <property type="evidence" value="ECO:0007669"/>
    <property type="project" value="TreeGrafter"/>
</dbReference>
<dbReference type="EMBL" id="CAJHNH020000786">
    <property type="protein sequence ID" value="CAG5119875.1"/>
    <property type="molecule type" value="Genomic_DNA"/>
</dbReference>
<evidence type="ECO:0000256" key="2">
    <source>
        <dbReference type="ARBA" id="ARBA00006285"/>
    </source>
</evidence>